<sequence>MPDQLTVSEFMDITFEDYKAPTTSIFTTRMTHCRNTVAALEEALDADRSVLSKMKKSVKAIHSSGTTHVENKEQYIQTLEKFDESCVYKDDPDVCTAFLKFSVFTKELTALFKNLLQNMNNIITFPLDNLLKGDLKGVKGDLKKPFDKAWKDYETKVSKIEKEKREHAKQHGMIRTEISGGEIAEEMEKERRIFQFQMCEYLIKVNEIKIKKGVDLLQNLIKYFHAQCNFFQDGVKIVECLKPAMEKLSTELTIKQTQDGERKQLTQLRDIIKSSLQTEHKEDSQAKQNTGYSLHQLQGNKAFGTERSGMLSKRSEGLRKVWQKRKCSVKNGLLTISHGTANAPPAKLNLLTCQVKCNPEEKKSFDLISHDRTYHFQAEDEAECQIWVSVLQNSKEEALNNAFKGEQDEGENNIVQELTKAIVGEVKRMSGNDVCCDCGAPNPTWLSTNLGVLICIECSGIHREMGVHYSRIQSLTLDVLGTSELLLARNVGNAGFNDIMEVNLSGEGISKPSPSSDMQSRKDFIIAKYTEKRFAQRRRVDGTARLRGLYEAVKNRDIFSLLQVYADGVDLTETYPMPNEHEPGETALHLAVRVVDRNSLHIVDFLVQNSGNLDKQTVKGSTALHYCCLTGNSECLKLLLRSKASVIIPNEVGETPLDLARRLRHTQCEEMLTQAQTGKFNVHVHVEYEWCLHNEDLDESDDEMEDKVTMSPDCFVPGSATMQPNIAALARDVVSVVRDKQRGFIPSMLCNETYGTLLDLSPPPSNLLGFPLPQLPPRNPPAGKHRPAPALLHLCKPADIQLLSIFSSVTVSLPAPPPAPKPRIPQPKQKPKRVKAIYKCVADNPDELTFSEGEVIIVDGEEDKEWWVGHMEGDPTRRGVFPVSFVHFITD</sequence>
<dbReference type="PROSITE" id="PS50297">
    <property type="entry name" value="ANK_REP_REGION"/>
    <property type="match status" value="1"/>
</dbReference>
<evidence type="ECO:0000256" key="10">
    <source>
        <dbReference type="ARBA" id="ARBA00022833"/>
    </source>
</evidence>
<keyword evidence="5" id="KW-0343">GTPase activation</keyword>
<dbReference type="GO" id="GO:0005096">
    <property type="term" value="F:GTPase activator activity"/>
    <property type="evidence" value="ECO:0007669"/>
    <property type="project" value="UniProtKB-KW"/>
</dbReference>
<keyword evidence="4 15" id="KW-0728">SH3 domain</keyword>
<keyword evidence="9" id="KW-0677">Repeat</keyword>
<dbReference type="SMART" id="SM00326">
    <property type="entry name" value="SH3"/>
    <property type="match status" value="1"/>
</dbReference>
<evidence type="ECO:0000256" key="2">
    <source>
        <dbReference type="ARBA" id="ARBA00004496"/>
    </source>
</evidence>
<organism evidence="20 21">
    <name type="scientific">Electrophorus electricus</name>
    <name type="common">Electric eel</name>
    <name type="synonym">Gymnotus electricus</name>
    <dbReference type="NCBI Taxonomy" id="8005"/>
    <lineage>
        <taxon>Eukaryota</taxon>
        <taxon>Metazoa</taxon>
        <taxon>Chordata</taxon>
        <taxon>Craniata</taxon>
        <taxon>Vertebrata</taxon>
        <taxon>Euteleostomi</taxon>
        <taxon>Actinopterygii</taxon>
        <taxon>Neopterygii</taxon>
        <taxon>Teleostei</taxon>
        <taxon>Ostariophysi</taxon>
        <taxon>Gymnotiformes</taxon>
        <taxon>Gymnotoidei</taxon>
        <taxon>Gymnotidae</taxon>
        <taxon>Electrophorus</taxon>
    </lineage>
</organism>
<evidence type="ECO:0000313" key="20">
    <source>
        <dbReference type="Ensembl" id="ENSEEEP00000020822.2"/>
    </source>
</evidence>
<dbReference type="InterPro" id="IPR036770">
    <property type="entry name" value="Ankyrin_rpt-contain_sf"/>
</dbReference>
<dbReference type="GO" id="GO:0016020">
    <property type="term" value="C:membrane"/>
    <property type="evidence" value="ECO:0007669"/>
    <property type="project" value="UniProtKB-SubCell"/>
</dbReference>
<dbReference type="PANTHER" id="PTHR45854">
    <property type="entry name" value="ASAP FAMILY MEMBER"/>
    <property type="match status" value="1"/>
</dbReference>
<dbReference type="PROSITE" id="PS50003">
    <property type="entry name" value="PH_DOMAIN"/>
    <property type="match status" value="1"/>
</dbReference>
<dbReference type="InterPro" id="IPR038508">
    <property type="entry name" value="ArfGAP_dom_sf"/>
</dbReference>
<keyword evidence="7" id="KW-0597">Phosphoprotein</keyword>
<dbReference type="Gene3D" id="1.25.40.20">
    <property type="entry name" value="Ankyrin repeat-containing domain"/>
    <property type="match status" value="1"/>
</dbReference>
<protein>
    <recommendedName>
        <fullName evidence="22">ArfGAP with SH3 domain, ankyrin repeat and PH domain 2b</fullName>
    </recommendedName>
</protein>
<evidence type="ECO:0000256" key="8">
    <source>
        <dbReference type="ARBA" id="ARBA00022723"/>
    </source>
</evidence>
<dbReference type="InterPro" id="IPR001849">
    <property type="entry name" value="PH_domain"/>
</dbReference>
<dbReference type="SUPFAM" id="SSF50729">
    <property type="entry name" value="PH domain-like"/>
    <property type="match status" value="1"/>
</dbReference>
<dbReference type="Pfam" id="PF01412">
    <property type="entry name" value="ArfGap"/>
    <property type="match status" value="1"/>
</dbReference>
<evidence type="ECO:0000256" key="4">
    <source>
        <dbReference type="ARBA" id="ARBA00022443"/>
    </source>
</evidence>
<gene>
    <name evidence="20" type="primary">asap2b</name>
</gene>
<dbReference type="InterPro" id="IPR001164">
    <property type="entry name" value="ArfGAP_dom"/>
</dbReference>
<dbReference type="GO" id="GO:0008270">
    <property type="term" value="F:zinc ion binding"/>
    <property type="evidence" value="ECO:0007669"/>
    <property type="project" value="UniProtKB-KW"/>
</dbReference>
<dbReference type="FunFam" id="1.20.1270.60:FF:000004">
    <property type="entry name" value="Arf-GAP with SH3 domain, ANK repeat and PH domain-containing protein 1"/>
    <property type="match status" value="1"/>
</dbReference>
<dbReference type="FunFam" id="1.25.40.20:FF:000006">
    <property type="entry name" value="Arf-GAP with SH3 domain, ANK repeat and PH domain-containing protein 2"/>
    <property type="match status" value="1"/>
</dbReference>
<reference evidence="21" key="2">
    <citation type="journal article" date="2017" name="Sci. Adv.">
        <title>A tail of two voltages: Proteomic comparison of the three electric organs of the electric eel.</title>
        <authorList>
            <person name="Traeger L.L."/>
            <person name="Sabat G."/>
            <person name="Barrett-Wilt G.A."/>
            <person name="Wells G.B."/>
            <person name="Sussman M.R."/>
        </authorList>
    </citation>
    <scope>NUCLEOTIDE SEQUENCE [LARGE SCALE GENOMIC DNA]</scope>
</reference>
<feature type="repeat" description="ANK" evidence="14">
    <location>
        <begin position="619"/>
        <end position="651"/>
    </location>
</feature>
<evidence type="ECO:0000256" key="16">
    <source>
        <dbReference type="PROSITE-ProRule" id="PRU00288"/>
    </source>
</evidence>
<dbReference type="CDD" id="cd13251">
    <property type="entry name" value="PH_ASAP"/>
    <property type="match status" value="1"/>
</dbReference>
<feature type="repeat" description="ANK" evidence="14">
    <location>
        <begin position="583"/>
        <end position="618"/>
    </location>
</feature>
<dbReference type="InterPro" id="IPR011993">
    <property type="entry name" value="PH-like_dom_sf"/>
</dbReference>
<dbReference type="PROSITE" id="PS50088">
    <property type="entry name" value="ANK_REPEAT"/>
    <property type="match status" value="2"/>
</dbReference>
<dbReference type="InterPro" id="IPR002110">
    <property type="entry name" value="Ankyrin_rpt"/>
</dbReference>
<evidence type="ECO:0000256" key="15">
    <source>
        <dbReference type="PROSITE-ProRule" id="PRU00192"/>
    </source>
</evidence>
<evidence type="ECO:0000256" key="13">
    <source>
        <dbReference type="ARBA" id="ARBA00023136"/>
    </source>
</evidence>
<evidence type="ECO:0000259" key="17">
    <source>
        <dbReference type="PROSITE" id="PS50002"/>
    </source>
</evidence>
<evidence type="ECO:0000259" key="19">
    <source>
        <dbReference type="PROSITE" id="PS50115"/>
    </source>
</evidence>
<dbReference type="Proteomes" id="UP000314983">
    <property type="component" value="Chromosome 3"/>
</dbReference>
<dbReference type="Gene3D" id="1.20.1270.60">
    <property type="entry name" value="Arfaptin homology (AH) domain/BAR domain"/>
    <property type="match status" value="1"/>
</dbReference>
<dbReference type="FunFam" id="1.10.220.150:FF:000002">
    <property type="entry name" value="arf-GAP with SH3 domain, ANK repeat and PH domain-containing protein 1"/>
    <property type="match status" value="1"/>
</dbReference>
<evidence type="ECO:0000313" key="21">
    <source>
        <dbReference type="Proteomes" id="UP000314983"/>
    </source>
</evidence>
<dbReference type="SMART" id="SM00248">
    <property type="entry name" value="ANK"/>
    <property type="match status" value="2"/>
</dbReference>
<keyword evidence="11" id="KW-0333">Golgi apparatus</keyword>
<accession>A0A4W4F7M8</accession>
<evidence type="ECO:0000256" key="5">
    <source>
        <dbReference type="ARBA" id="ARBA00022468"/>
    </source>
</evidence>
<feature type="domain" description="PH" evidence="18">
    <location>
        <begin position="304"/>
        <end position="396"/>
    </location>
</feature>
<evidence type="ECO:0000256" key="3">
    <source>
        <dbReference type="ARBA" id="ARBA00004555"/>
    </source>
</evidence>
<dbReference type="Ensembl" id="ENSEEET00000021055.2">
    <property type="protein sequence ID" value="ENSEEEP00000020822.2"/>
    <property type="gene ID" value="ENSEEEG00000009834.2"/>
</dbReference>
<dbReference type="Pfam" id="PF00169">
    <property type="entry name" value="PH"/>
    <property type="match status" value="1"/>
</dbReference>
<dbReference type="SMART" id="SM00233">
    <property type="entry name" value="PH"/>
    <property type="match status" value="1"/>
</dbReference>
<dbReference type="Gene3D" id="2.30.30.40">
    <property type="entry name" value="SH3 Domains"/>
    <property type="match status" value="1"/>
</dbReference>
<evidence type="ECO:0000256" key="9">
    <source>
        <dbReference type="ARBA" id="ARBA00022737"/>
    </source>
</evidence>
<evidence type="ECO:0000256" key="6">
    <source>
        <dbReference type="ARBA" id="ARBA00022490"/>
    </source>
</evidence>
<dbReference type="GeneTree" id="ENSGT00940000155623"/>
<reference evidence="21" key="1">
    <citation type="journal article" date="2014" name="Science">
        <title>Nonhuman genetics. Genomic basis for the convergent evolution of electric organs.</title>
        <authorList>
            <person name="Gallant J.R."/>
            <person name="Traeger L.L."/>
            <person name="Volkening J.D."/>
            <person name="Moffett H."/>
            <person name="Chen P.H."/>
            <person name="Novina C.D."/>
            <person name="Phillips G.N.Jr."/>
            <person name="Anand R."/>
            <person name="Wells G.B."/>
            <person name="Pinch M."/>
            <person name="Guth R."/>
            <person name="Unguez G.A."/>
            <person name="Albert J.S."/>
            <person name="Zakon H.H."/>
            <person name="Samanta M.P."/>
            <person name="Sussman M.R."/>
        </authorList>
    </citation>
    <scope>NUCLEOTIDE SEQUENCE [LARGE SCALE GENOMIC DNA]</scope>
</reference>
<dbReference type="SUPFAM" id="SSF57863">
    <property type="entry name" value="ArfGap/RecO-like zinc finger"/>
    <property type="match status" value="1"/>
</dbReference>
<evidence type="ECO:0000256" key="1">
    <source>
        <dbReference type="ARBA" id="ARBA00004370"/>
    </source>
</evidence>
<evidence type="ECO:0000256" key="12">
    <source>
        <dbReference type="ARBA" id="ARBA00023043"/>
    </source>
</evidence>
<dbReference type="InterPro" id="IPR043593">
    <property type="entry name" value="ASAP"/>
</dbReference>
<dbReference type="InterPro" id="IPR027267">
    <property type="entry name" value="AH/BAR_dom_sf"/>
</dbReference>
<dbReference type="GO" id="GO:0005794">
    <property type="term" value="C:Golgi apparatus"/>
    <property type="evidence" value="ECO:0007669"/>
    <property type="project" value="UniProtKB-SubCell"/>
</dbReference>
<dbReference type="SUPFAM" id="SSF103657">
    <property type="entry name" value="BAR/IMD domain-like"/>
    <property type="match status" value="1"/>
</dbReference>
<evidence type="ECO:0000256" key="11">
    <source>
        <dbReference type="ARBA" id="ARBA00023034"/>
    </source>
</evidence>
<evidence type="ECO:0000259" key="18">
    <source>
        <dbReference type="PROSITE" id="PS50003"/>
    </source>
</evidence>
<dbReference type="Pfam" id="PF16746">
    <property type="entry name" value="BAR_3"/>
    <property type="match status" value="1"/>
</dbReference>
<dbReference type="InterPro" id="IPR001452">
    <property type="entry name" value="SH3_domain"/>
</dbReference>
<evidence type="ECO:0000256" key="7">
    <source>
        <dbReference type="ARBA" id="ARBA00022553"/>
    </source>
</evidence>
<keyword evidence="13" id="KW-0472">Membrane</keyword>
<feature type="domain" description="Arf-GAP" evidence="19">
    <location>
        <begin position="420"/>
        <end position="542"/>
    </location>
</feature>
<dbReference type="Gene3D" id="1.25.40.950">
    <property type="match status" value="1"/>
</dbReference>
<dbReference type="FunFam" id="2.30.29.30:FF:000012">
    <property type="entry name" value="Arf-GAP with SH3 domain, ANK repeat and PH domain-containing protein 2"/>
    <property type="match status" value="1"/>
</dbReference>
<dbReference type="PROSITE" id="PS50115">
    <property type="entry name" value="ARFGAP"/>
    <property type="match status" value="1"/>
</dbReference>
<evidence type="ECO:0008006" key="22">
    <source>
        <dbReference type="Google" id="ProtNLM"/>
    </source>
</evidence>
<keyword evidence="16" id="KW-0863">Zinc-finger</keyword>
<dbReference type="SUPFAM" id="SSF50044">
    <property type="entry name" value="SH3-domain"/>
    <property type="match status" value="1"/>
</dbReference>
<dbReference type="InterPro" id="IPR037844">
    <property type="entry name" value="PH_ASAP"/>
</dbReference>
<dbReference type="InterPro" id="IPR004148">
    <property type="entry name" value="BAR_dom"/>
</dbReference>
<dbReference type="PROSITE" id="PS50002">
    <property type="entry name" value="SH3"/>
    <property type="match status" value="1"/>
</dbReference>
<dbReference type="PRINTS" id="PR00405">
    <property type="entry name" value="REVINTRACTNG"/>
</dbReference>
<reference evidence="20" key="3">
    <citation type="submission" date="2020-05" db="EMBL/GenBank/DDBJ databases">
        <title>Electrophorus electricus (electric eel) genome, fEleEle1, primary haplotype.</title>
        <authorList>
            <person name="Myers G."/>
            <person name="Meyer A."/>
            <person name="Fedrigo O."/>
            <person name="Formenti G."/>
            <person name="Rhie A."/>
            <person name="Tracey A."/>
            <person name="Sims Y."/>
            <person name="Jarvis E.D."/>
        </authorList>
    </citation>
    <scope>NUCLEOTIDE SEQUENCE [LARGE SCALE GENOMIC DNA]</scope>
</reference>
<keyword evidence="6" id="KW-0963">Cytoplasm</keyword>
<dbReference type="SMART" id="SM00105">
    <property type="entry name" value="ArfGap"/>
    <property type="match status" value="1"/>
</dbReference>
<name>A0A4W4F7M8_ELEEL</name>
<reference evidence="20" key="4">
    <citation type="submission" date="2025-08" db="UniProtKB">
        <authorList>
            <consortium name="Ensembl"/>
        </authorList>
    </citation>
    <scope>IDENTIFICATION</scope>
</reference>
<dbReference type="Gene3D" id="2.30.29.30">
    <property type="entry name" value="Pleckstrin-homology domain (PH domain)/Phosphotyrosine-binding domain (PTB)"/>
    <property type="match status" value="1"/>
</dbReference>
<keyword evidence="8" id="KW-0479">Metal-binding</keyword>
<reference evidence="20" key="5">
    <citation type="submission" date="2025-09" db="UniProtKB">
        <authorList>
            <consortium name="Ensembl"/>
        </authorList>
    </citation>
    <scope>IDENTIFICATION</scope>
</reference>
<feature type="domain" description="SH3" evidence="17">
    <location>
        <begin position="829"/>
        <end position="891"/>
    </location>
</feature>
<dbReference type="PANTHER" id="PTHR45854:SF4">
    <property type="entry name" value="ARF-GAP WITH SH3 DOMAIN, ANK REPEAT AND PH DOMAIN-CONTAINING PROTEIN 2"/>
    <property type="match status" value="1"/>
</dbReference>
<dbReference type="FunFam" id="2.30.30.40:FF:000012">
    <property type="entry name" value="Arf-GAP with SH3 domain, ANK repeat and PH domain-containing protein 2"/>
    <property type="match status" value="1"/>
</dbReference>
<dbReference type="FunFam" id="1.25.40.950:FF:000001">
    <property type="entry name" value="Arf-GAP with SH3 domain, ANK repeat and PH domain-containing protein 1"/>
    <property type="match status" value="1"/>
</dbReference>
<dbReference type="InterPro" id="IPR037278">
    <property type="entry name" value="ARFGAP/RecO"/>
</dbReference>
<keyword evidence="10" id="KW-0862">Zinc</keyword>
<dbReference type="InterPro" id="IPR036028">
    <property type="entry name" value="SH3-like_dom_sf"/>
</dbReference>
<dbReference type="AlphaFoldDB" id="A0A4W4F7M8"/>
<comment type="subcellular location">
    <subcellularLocation>
        <location evidence="2">Cytoplasm</location>
    </subcellularLocation>
    <subcellularLocation>
        <location evidence="3">Golgi apparatus</location>
    </subcellularLocation>
    <subcellularLocation>
        <location evidence="1">Membrane</location>
    </subcellularLocation>
</comment>
<keyword evidence="21" id="KW-1185">Reference proteome</keyword>
<evidence type="ECO:0000256" key="14">
    <source>
        <dbReference type="PROSITE-ProRule" id="PRU00023"/>
    </source>
</evidence>
<dbReference type="Pfam" id="PF12796">
    <property type="entry name" value="Ank_2"/>
    <property type="match status" value="1"/>
</dbReference>
<keyword evidence="12 14" id="KW-0040">ANK repeat</keyword>
<dbReference type="Pfam" id="PF14604">
    <property type="entry name" value="SH3_9"/>
    <property type="match status" value="1"/>
</dbReference>
<proteinExistence type="predicted"/>
<dbReference type="Gene3D" id="1.10.220.150">
    <property type="entry name" value="Arf GTPase activating protein"/>
    <property type="match status" value="1"/>
</dbReference>
<dbReference type="SUPFAM" id="SSF48403">
    <property type="entry name" value="Ankyrin repeat"/>
    <property type="match status" value="1"/>
</dbReference>